<accession>A0AAV4BCV9</accession>
<sequence length="126" mass="14445">MEIFIDFVFSLDHPDAFGGYGVSISLEFFCRGFNQRSIRWKSDGGNPMVADLPVPCQVERIDFFTLMIGTLDVRTLYPLTLNESWQLNDVSERWCPCVAHARDTARTGDLIGASKVVWLSSRRFRY</sequence>
<protein>
    <submittedName>
        <fullName evidence="1">Multidrug resistance protein 4</fullName>
    </submittedName>
</protein>
<dbReference type="Proteomes" id="UP000735302">
    <property type="component" value="Unassembled WGS sequence"/>
</dbReference>
<evidence type="ECO:0000313" key="1">
    <source>
        <dbReference type="EMBL" id="GFO17974.1"/>
    </source>
</evidence>
<evidence type="ECO:0000313" key="2">
    <source>
        <dbReference type="Proteomes" id="UP000735302"/>
    </source>
</evidence>
<dbReference type="EMBL" id="BLXT01004907">
    <property type="protein sequence ID" value="GFO17974.1"/>
    <property type="molecule type" value="Genomic_DNA"/>
</dbReference>
<proteinExistence type="predicted"/>
<gene>
    <name evidence="1" type="ORF">PoB_004447900</name>
</gene>
<organism evidence="1 2">
    <name type="scientific">Plakobranchus ocellatus</name>
    <dbReference type="NCBI Taxonomy" id="259542"/>
    <lineage>
        <taxon>Eukaryota</taxon>
        <taxon>Metazoa</taxon>
        <taxon>Spiralia</taxon>
        <taxon>Lophotrochozoa</taxon>
        <taxon>Mollusca</taxon>
        <taxon>Gastropoda</taxon>
        <taxon>Heterobranchia</taxon>
        <taxon>Euthyneura</taxon>
        <taxon>Panpulmonata</taxon>
        <taxon>Sacoglossa</taxon>
        <taxon>Placobranchoidea</taxon>
        <taxon>Plakobranchidae</taxon>
        <taxon>Plakobranchus</taxon>
    </lineage>
</organism>
<keyword evidence="2" id="KW-1185">Reference proteome</keyword>
<dbReference type="AlphaFoldDB" id="A0AAV4BCV9"/>
<name>A0AAV4BCV9_9GAST</name>
<comment type="caution">
    <text evidence="1">The sequence shown here is derived from an EMBL/GenBank/DDBJ whole genome shotgun (WGS) entry which is preliminary data.</text>
</comment>
<reference evidence="1 2" key="1">
    <citation type="journal article" date="2021" name="Elife">
        <title>Chloroplast acquisition without the gene transfer in kleptoplastic sea slugs, Plakobranchus ocellatus.</title>
        <authorList>
            <person name="Maeda T."/>
            <person name="Takahashi S."/>
            <person name="Yoshida T."/>
            <person name="Shimamura S."/>
            <person name="Takaki Y."/>
            <person name="Nagai Y."/>
            <person name="Toyoda A."/>
            <person name="Suzuki Y."/>
            <person name="Arimoto A."/>
            <person name="Ishii H."/>
            <person name="Satoh N."/>
            <person name="Nishiyama T."/>
            <person name="Hasebe M."/>
            <person name="Maruyama T."/>
            <person name="Minagawa J."/>
            <person name="Obokata J."/>
            <person name="Shigenobu S."/>
        </authorList>
    </citation>
    <scope>NUCLEOTIDE SEQUENCE [LARGE SCALE GENOMIC DNA]</scope>
</reference>